<organism evidence="2 4">
    <name type="scientific">Ardenticatena maritima</name>
    <dbReference type="NCBI Taxonomy" id="872965"/>
    <lineage>
        <taxon>Bacteria</taxon>
        <taxon>Bacillati</taxon>
        <taxon>Chloroflexota</taxon>
        <taxon>Ardenticatenia</taxon>
        <taxon>Ardenticatenales</taxon>
        <taxon>Ardenticatenaceae</taxon>
        <taxon>Ardenticatena</taxon>
    </lineage>
</organism>
<dbReference type="InParanoid" id="A0A0M9UBE3"/>
<reference evidence="4" key="3">
    <citation type="submission" date="2015-08" db="EMBL/GenBank/DDBJ databases">
        <title>Draft Genome Sequence of a Heterotrophic Facultative Anaerobic Bacterium Ardenticatena maritima Strain 110S.</title>
        <authorList>
            <person name="Kawaichi S."/>
            <person name="Yoshida T."/>
            <person name="Sako Y."/>
            <person name="Nakamura R."/>
        </authorList>
    </citation>
    <scope>NUCLEOTIDE SEQUENCE [LARGE SCALE GENOMIC DNA]</scope>
    <source>
        <strain evidence="4">110S</strain>
    </source>
</reference>
<gene>
    <name evidence="2" type="ORF">ARMA_0177</name>
    <name evidence="3" type="ORF">SE16_11360</name>
</gene>
<evidence type="ECO:0000313" key="4">
    <source>
        <dbReference type="Proteomes" id="UP000037784"/>
    </source>
</evidence>
<accession>A0A0M9UBE3</accession>
<dbReference type="EMBL" id="BBZA01000012">
    <property type="protein sequence ID" value="GAP61754.1"/>
    <property type="molecule type" value="Genomic_DNA"/>
</dbReference>
<dbReference type="OrthoDB" id="162563at2"/>
<proteinExistence type="predicted"/>
<reference evidence="3 5" key="2">
    <citation type="submission" date="2015-07" db="EMBL/GenBank/DDBJ databases">
        <title>Whole genome sequence of Ardenticatena maritima DSM 23922.</title>
        <authorList>
            <person name="Hemp J."/>
            <person name="Ward L.M."/>
            <person name="Pace L.A."/>
            <person name="Fischer W.W."/>
        </authorList>
    </citation>
    <scope>NUCLEOTIDE SEQUENCE [LARGE SCALE GENOMIC DNA]</scope>
    <source>
        <strain evidence="3 5">110S</strain>
    </source>
</reference>
<name>A0A0M9UBE3_9CHLR</name>
<sequence length="335" mass="36556">MRRVFTMAWWVCAVLVVGACRPLATATPTPAPTPTSSAAATASGCPAPAEWTLTNTTGVEAVMMYRLSPPCAYDAIFLATATDMLYHTGLSAPEIYAITGLWSSSVVTYDEILAGRYPPYEEWPAFVPVEAPDGRARPKPVAYNRGFIAGHLPLRSWSPITVSVAPHACYQPDEGLTPPLREERVAVVCTTAVLRQAADGQPFIKQYNEHLGVDVYAEAESMYYEHWFITEQGRAFAVARELPETAPTHAQWVRMLQEDGETHGTGVWVFQVVNDGAPPPPTFANSVDGFARLETLTGQTLTFPDVPDGWEEATQSVDDVWEVVLAPVWEALGAQ</sequence>
<evidence type="ECO:0000256" key="1">
    <source>
        <dbReference type="SAM" id="SignalP"/>
    </source>
</evidence>
<protein>
    <submittedName>
        <fullName evidence="2">Uncharacterized protein</fullName>
    </submittedName>
</protein>
<dbReference type="AlphaFoldDB" id="A0A0M9UBE3"/>
<keyword evidence="4" id="KW-1185">Reference proteome</keyword>
<comment type="caution">
    <text evidence="2">The sequence shown here is derived from an EMBL/GenBank/DDBJ whole genome shotgun (WGS) entry which is preliminary data.</text>
</comment>
<reference evidence="2 4" key="1">
    <citation type="journal article" date="2015" name="Genome Announc.">
        <title>Draft Genome Sequence of a Heterotrophic Facultative Anaerobic Thermophilic Bacterium, Ardenticatena maritima Strain 110ST.</title>
        <authorList>
            <person name="Kawaichi S."/>
            <person name="Yoshida T."/>
            <person name="Sako Y."/>
            <person name="Nakamura R."/>
        </authorList>
    </citation>
    <scope>NUCLEOTIDE SEQUENCE [LARGE SCALE GENOMIC DNA]</scope>
    <source>
        <strain evidence="2 4">110S</strain>
    </source>
</reference>
<keyword evidence="1" id="KW-0732">Signal</keyword>
<dbReference type="STRING" id="872965.SE16_11360"/>
<evidence type="ECO:0000313" key="5">
    <source>
        <dbReference type="Proteomes" id="UP000050502"/>
    </source>
</evidence>
<dbReference type="RefSeq" id="WP_054491705.1">
    <property type="nucleotide sequence ID" value="NZ_BBZA01000012.1"/>
</dbReference>
<dbReference type="Proteomes" id="UP000037784">
    <property type="component" value="Unassembled WGS sequence"/>
</dbReference>
<evidence type="ECO:0000313" key="3">
    <source>
        <dbReference type="EMBL" id="KPL87134.1"/>
    </source>
</evidence>
<feature type="signal peptide" evidence="1">
    <location>
        <begin position="1"/>
        <end position="26"/>
    </location>
</feature>
<dbReference type="EMBL" id="LGKN01000006">
    <property type="protein sequence ID" value="KPL87134.1"/>
    <property type="molecule type" value="Genomic_DNA"/>
</dbReference>
<feature type="chain" id="PRO_5010428763" evidence="1">
    <location>
        <begin position="27"/>
        <end position="335"/>
    </location>
</feature>
<evidence type="ECO:0000313" key="2">
    <source>
        <dbReference type="EMBL" id="GAP61754.1"/>
    </source>
</evidence>
<dbReference type="PROSITE" id="PS51257">
    <property type="entry name" value="PROKAR_LIPOPROTEIN"/>
    <property type="match status" value="1"/>
</dbReference>
<dbReference type="Proteomes" id="UP000050502">
    <property type="component" value="Unassembled WGS sequence"/>
</dbReference>